<proteinExistence type="predicted"/>
<protein>
    <recommendedName>
        <fullName evidence="6">Tyr recombinase domain-containing protein</fullName>
    </recommendedName>
</protein>
<dbReference type="AlphaFoldDB" id="A0A7J6SYM1"/>
<evidence type="ECO:0000313" key="4">
    <source>
        <dbReference type="EMBL" id="KAF4737861.1"/>
    </source>
</evidence>
<dbReference type="Proteomes" id="UP000553632">
    <property type="component" value="Unassembled WGS sequence"/>
</dbReference>
<gene>
    <name evidence="4" type="ORF">FOZ63_026470</name>
</gene>
<dbReference type="EMBL" id="JABANO010014871">
    <property type="protein sequence ID" value="KAF4737861.1"/>
    <property type="molecule type" value="Genomic_DNA"/>
</dbReference>
<reference evidence="4 5" key="1">
    <citation type="submission" date="2020-04" db="EMBL/GenBank/DDBJ databases">
        <title>Perkinsus olseni comparative genomics.</title>
        <authorList>
            <person name="Bogema D.R."/>
        </authorList>
    </citation>
    <scope>NUCLEOTIDE SEQUENCE [LARGE SCALE GENOMIC DNA]</scope>
    <source>
        <strain evidence="4 5">ATCC PRA-207</strain>
    </source>
</reference>
<evidence type="ECO:0000313" key="5">
    <source>
        <dbReference type="Proteomes" id="UP000553632"/>
    </source>
</evidence>
<dbReference type="InterPro" id="IPR010998">
    <property type="entry name" value="Integrase_recombinase_N"/>
</dbReference>
<dbReference type="Gene3D" id="1.10.150.130">
    <property type="match status" value="1"/>
</dbReference>
<feature type="region of interest" description="Disordered" evidence="3">
    <location>
        <begin position="54"/>
        <end position="89"/>
    </location>
</feature>
<dbReference type="InterPro" id="IPR043502">
    <property type="entry name" value="DNA/RNA_pol_sf"/>
</dbReference>
<dbReference type="Gene3D" id="1.10.443.10">
    <property type="entry name" value="Intergrase catalytic core"/>
    <property type="match status" value="1"/>
</dbReference>
<keyword evidence="1" id="KW-0238">DNA-binding</keyword>
<accession>A0A7J6SYM1</accession>
<dbReference type="SUPFAM" id="SSF56349">
    <property type="entry name" value="DNA breaking-rejoining enzymes"/>
    <property type="match status" value="1"/>
</dbReference>
<comment type="caution">
    <text evidence="4">The sequence shown here is derived from an EMBL/GenBank/DDBJ whole genome shotgun (WGS) entry which is preliminary data.</text>
</comment>
<feature type="region of interest" description="Disordered" evidence="3">
    <location>
        <begin position="12"/>
        <end position="33"/>
    </location>
</feature>
<dbReference type="GO" id="GO:0003677">
    <property type="term" value="F:DNA binding"/>
    <property type="evidence" value="ECO:0007669"/>
    <property type="project" value="UniProtKB-KW"/>
</dbReference>
<dbReference type="InterPro" id="IPR011010">
    <property type="entry name" value="DNA_brk_join_enz"/>
</dbReference>
<feature type="compositionally biased region" description="Polar residues" evidence="3">
    <location>
        <begin position="15"/>
        <end position="25"/>
    </location>
</feature>
<evidence type="ECO:0008006" key="6">
    <source>
        <dbReference type="Google" id="ProtNLM"/>
    </source>
</evidence>
<organism evidence="4 5">
    <name type="scientific">Perkinsus olseni</name>
    <name type="common">Perkinsus atlanticus</name>
    <dbReference type="NCBI Taxonomy" id="32597"/>
    <lineage>
        <taxon>Eukaryota</taxon>
        <taxon>Sar</taxon>
        <taxon>Alveolata</taxon>
        <taxon>Perkinsozoa</taxon>
        <taxon>Perkinsea</taxon>
        <taxon>Perkinsida</taxon>
        <taxon>Perkinsidae</taxon>
        <taxon>Perkinsus</taxon>
    </lineage>
</organism>
<name>A0A7J6SYM1_PEROL</name>
<evidence type="ECO:0000256" key="3">
    <source>
        <dbReference type="SAM" id="MobiDB-lite"/>
    </source>
</evidence>
<feature type="non-terminal residue" evidence="4">
    <location>
        <position position="1"/>
    </location>
</feature>
<dbReference type="InterPro" id="IPR013762">
    <property type="entry name" value="Integrase-like_cat_sf"/>
</dbReference>
<dbReference type="InterPro" id="IPR052055">
    <property type="entry name" value="Hepadnavirus_pol/RT"/>
</dbReference>
<dbReference type="GO" id="GO:0006310">
    <property type="term" value="P:DNA recombination"/>
    <property type="evidence" value="ECO:0007669"/>
    <property type="project" value="UniProtKB-KW"/>
</dbReference>
<dbReference type="PANTHER" id="PTHR33050:SF7">
    <property type="entry name" value="RIBONUCLEASE H"/>
    <property type="match status" value="1"/>
</dbReference>
<evidence type="ECO:0000256" key="1">
    <source>
        <dbReference type="ARBA" id="ARBA00023125"/>
    </source>
</evidence>
<evidence type="ECO:0000256" key="2">
    <source>
        <dbReference type="ARBA" id="ARBA00023172"/>
    </source>
</evidence>
<dbReference type="GO" id="GO:0015074">
    <property type="term" value="P:DNA integration"/>
    <property type="evidence" value="ECO:0007669"/>
    <property type="project" value="InterPro"/>
</dbReference>
<keyword evidence="2" id="KW-0233">DNA recombination</keyword>
<sequence>LILLIGKASADSHQKNNYGQGNHQNFRGKKRSYSDDAEEVWKKINGKWIKVSGGKASGSYEDKHKSKKAKAGQDSKKEKASDGKSADWESPALTNSLATRGDLTVVGALPRAAGNLAQLACPSDRQACLALPELEESSKDKESSRNLYFIPKASKVGAGVQPKAFRDVELQASLDHLAPSDHRKQALASRHPLSDAPGLPISIVASIHCQRRLAEAGPENVITQREKVMEYWQNCHTQMRDDFTPADGEIEQLTSRLNLPLFQRMLEASGYPDVSLPADLARGLDLVGSFKVADGVFRENPDTAKRVAVMSASELLSDGVSNAHALAERVSREPCPFDGVLWKKALEEVRDGTMAGPHSLEQLQSIFGGSFVASRRFGVDQGSKIRPCDDFRRSNVNRTMAFHNKVSLPSPEAALATARLYCSTLSTKDIKWWKSDHAAAYRQVPCSVDSRKYTVILLKDPDTGSVFGFYHLAQPFGASSSVINYCRVSQALAHIGRVVLAIPVINYLDDYFGVERSDTADSAYRAWIWLHKVLGWRLNDGKGLAPTRKIPVLGLDIAVIGDYLELSVPKDKSERIISSIKEVLDKDSLPTSQAHKLIGKLTFASGALDSTASRPFLRALHNFVGHWSWRAHDRLWREAKNALSNLSKLISSIDNARKVPLVLSSDSVGPNAVMYTDACSGGGIGAVLDAQDFHKPVYFSSTVDEEQIQGVLGGRNDINVLEMYAVLVGLETFGHYIRGRWLTVFVDNTAVEFALVRGSSSCPLANQMIQWFWNKWDSGSSLFRTRSEVLADYGESRIRTPGQVLLSLFSFMPKTSTAGKERSGSPGCSMSKNEHCSSLYGLGAMEFVNVCVRLLRAGICEWRLVPVDQGVAALGLVRSRKYREAISDILNELRCGRFRFEGFIYETIKSVVGSVYNKSLDPFDSIGGRVMPSRVLSVLGPDVSGRPYVEAAALREFSRGIRFWSLSATSFRQYVTGFRSYARFAAALTVILPEKSSPRILPARESDVLLWVSGFRNVDTAKNYVSHLRKWHTWLNLDTKWDSPIIRESLNGLKRFLNNPPPFRPRIGPALLHDVVSTSLSEGKALLALGCILAYAFLLRVPSELLKLRATNLVVEGQVVKIRLDSRKNAPGGETLRRGCCCVKDSLVCPVEAAKILLRRYGSRSHPLFYTLGYRKFLLQLRDSLKLLNVSESGRYGTHALRRGHAHALAMTGSSYEKICAMGSWKPGSTVPARVYIDVSEVQQIACDYAVPFIEDSESESDD</sequence>
<dbReference type="PANTHER" id="PTHR33050">
    <property type="entry name" value="REVERSE TRANSCRIPTASE DOMAIN-CONTAINING PROTEIN"/>
    <property type="match status" value="1"/>
</dbReference>
<feature type="compositionally biased region" description="Basic and acidic residues" evidence="3">
    <location>
        <begin position="71"/>
        <end position="87"/>
    </location>
</feature>
<dbReference type="SUPFAM" id="SSF56672">
    <property type="entry name" value="DNA/RNA polymerases"/>
    <property type="match status" value="1"/>
</dbReference>
<keyword evidence="5" id="KW-1185">Reference proteome</keyword>